<comment type="caution">
    <text evidence="3">The sequence shown here is derived from an EMBL/GenBank/DDBJ whole genome shotgun (WGS) entry which is preliminary data.</text>
</comment>
<comment type="catalytic activity">
    <reaction evidence="2">
        <text>oxidized coenzyme F420-(gamma-L-Glu)(n) + a quinol + H(+) = reduced coenzyme F420-(gamma-L-Glu)(n) + a quinone</text>
        <dbReference type="Rhea" id="RHEA:39663"/>
        <dbReference type="Rhea" id="RHEA-COMP:12939"/>
        <dbReference type="Rhea" id="RHEA-COMP:14378"/>
        <dbReference type="ChEBI" id="CHEBI:15378"/>
        <dbReference type="ChEBI" id="CHEBI:24646"/>
        <dbReference type="ChEBI" id="CHEBI:132124"/>
        <dbReference type="ChEBI" id="CHEBI:133980"/>
        <dbReference type="ChEBI" id="CHEBI:139511"/>
    </reaction>
</comment>
<keyword evidence="4" id="KW-1185">Reference proteome</keyword>
<dbReference type="Proteomes" id="UP000317722">
    <property type="component" value="Unassembled WGS sequence"/>
</dbReference>
<comment type="similarity">
    <text evidence="1">Belongs to the F420H(2)-dependent quinone reductase family.</text>
</comment>
<organism evidence="3 4">
    <name type="scientific">Pedococcus bigeumensis</name>
    <dbReference type="NCBI Taxonomy" id="433644"/>
    <lineage>
        <taxon>Bacteria</taxon>
        <taxon>Bacillati</taxon>
        <taxon>Actinomycetota</taxon>
        <taxon>Actinomycetes</taxon>
        <taxon>Micrococcales</taxon>
        <taxon>Intrasporangiaceae</taxon>
        <taxon>Pedococcus</taxon>
    </lineage>
</organism>
<dbReference type="InterPro" id="IPR004378">
    <property type="entry name" value="F420H2_quin_Rdtase"/>
</dbReference>
<dbReference type="PANTHER" id="PTHR39428:SF3">
    <property type="entry name" value="DEAZAFLAVIN-DEPENDENT NITROREDUCTASE"/>
    <property type="match status" value="1"/>
</dbReference>
<proteinExistence type="inferred from homology"/>
<evidence type="ECO:0000313" key="4">
    <source>
        <dbReference type="Proteomes" id="UP000317722"/>
    </source>
</evidence>
<name>A0A502CIH8_9MICO</name>
<dbReference type="GO" id="GO:0070967">
    <property type="term" value="F:coenzyme F420 binding"/>
    <property type="evidence" value="ECO:0007669"/>
    <property type="project" value="TreeGrafter"/>
</dbReference>
<evidence type="ECO:0000256" key="1">
    <source>
        <dbReference type="ARBA" id="ARBA00008710"/>
    </source>
</evidence>
<protein>
    <submittedName>
        <fullName evidence="3">Nitroreductase family deazaflavin-dependent oxidoreductase</fullName>
    </submittedName>
</protein>
<dbReference type="NCBIfam" id="TIGR00026">
    <property type="entry name" value="hi_GC_TIGR00026"/>
    <property type="match status" value="1"/>
</dbReference>
<dbReference type="AlphaFoldDB" id="A0A502CIH8"/>
<sequence>MTITGEYVASPTGWVRKQVDTIESTGTTRSVAIQGRRVVLLTMLGVSGKVRKVPLMRVEHDGVYAAVASQGGATEHPKWYANVRKNPVLDLQDDDRTWTVRARELEGAERDEWWPRCVEAFPPYAEYQVKTDRLIPVFVLEPVDQPAE</sequence>
<evidence type="ECO:0000256" key="2">
    <source>
        <dbReference type="ARBA" id="ARBA00049106"/>
    </source>
</evidence>
<dbReference type="RefSeq" id="WP_140743931.1">
    <property type="nucleotide sequence ID" value="NZ_RCZM01000009.1"/>
</dbReference>
<evidence type="ECO:0000313" key="3">
    <source>
        <dbReference type="EMBL" id="TPG12532.1"/>
    </source>
</evidence>
<gene>
    <name evidence="3" type="ORF">EAH86_19695</name>
</gene>
<dbReference type="Gene3D" id="2.30.110.10">
    <property type="entry name" value="Electron Transport, Fmn-binding Protein, Chain A"/>
    <property type="match status" value="1"/>
</dbReference>
<dbReference type="Pfam" id="PF04075">
    <property type="entry name" value="F420H2_quin_red"/>
    <property type="match status" value="1"/>
</dbReference>
<accession>A0A502CIH8</accession>
<dbReference type="EMBL" id="RCZM01000009">
    <property type="protein sequence ID" value="TPG12532.1"/>
    <property type="molecule type" value="Genomic_DNA"/>
</dbReference>
<dbReference type="InterPro" id="IPR012349">
    <property type="entry name" value="Split_barrel_FMN-bd"/>
</dbReference>
<dbReference type="GO" id="GO:0005886">
    <property type="term" value="C:plasma membrane"/>
    <property type="evidence" value="ECO:0007669"/>
    <property type="project" value="TreeGrafter"/>
</dbReference>
<reference evidence="3 4" key="1">
    <citation type="journal article" date="2019" name="Environ. Microbiol.">
        <title>Species interactions and distinct microbial communities in high Arctic permafrost affected cryosols are associated with the CH4 and CO2 gas fluxes.</title>
        <authorList>
            <person name="Altshuler I."/>
            <person name="Hamel J."/>
            <person name="Turney S."/>
            <person name="Magnuson E."/>
            <person name="Levesque R."/>
            <person name="Greer C."/>
            <person name="Whyte L.G."/>
        </authorList>
    </citation>
    <scope>NUCLEOTIDE SEQUENCE [LARGE SCALE GENOMIC DNA]</scope>
    <source>
        <strain evidence="3 4">S9.3A</strain>
    </source>
</reference>
<dbReference type="PANTHER" id="PTHR39428">
    <property type="entry name" value="F420H(2)-DEPENDENT QUINONE REDUCTASE RV1261C"/>
    <property type="match status" value="1"/>
</dbReference>
<dbReference type="GO" id="GO:0016491">
    <property type="term" value="F:oxidoreductase activity"/>
    <property type="evidence" value="ECO:0007669"/>
    <property type="project" value="InterPro"/>
</dbReference>
<dbReference type="OrthoDB" id="8225825at2"/>